<keyword evidence="1" id="KW-0238">DNA-binding</keyword>
<sequence length="133" mass="14196">MTSEDLVQMALALPGTEENAHFGKRDFRVAGRIFLTLPEAGRAVCKLTRGQQAMLVATQPGLCAAVPGGWGHKGWTSLYFDSAEMDTVHHIVETAWRNVAPAGLVDAIDGAARHRDAAAGKHFPEAGQPGHNL</sequence>
<protein>
    <submittedName>
        <fullName evidence="1">MmcQ/YjbR family DNA-binding protein</fullName>
    </submittedName>
</protein>
<evidence type="ECO:0000313" key="1">
    <source>
        <dbReference type="EMBL" id="MFD1327612.1"/>
    </source>
</evidence>
<dbReference type="GO" id="GO:0003677">
    <property type="term" value="F:DNA binding"/>
    <property type="evidence" value="ECO:0007669"/>
    <property type="project" value="UniProtKB-KW"/>
</dbReference>
<dbReference type="EMBL" id="JBHTNF010000002">
    <property type="protein sequence ID" value="MFD1327612.1"/>
    <property type="molecule type" value="Genomic_DNA"/>
</dbReference>
<reference evidence="2" key="1">
    <citation type="journal article" date="2019" name="Int. J. Syst. Evol. Microbiol.">
        <title>The Global Catalogue of Microorganisms (GCM) 10K type strain sequencing project: providing services to taxonomists for standard genome sequencing and annotation.</title>
        <authorList>
            <consortium name="The Broad Institute Genomics Platform"/>
            <consortium name="The Broad Institute Genome Sequencing Center for Infectious Disease"/>
            <person name="Wu L."/>
            <person name="Ma J."/>
        </authorList>
    </citation>
    <scope>NUCLEOTIDE SEQUENCE [LARGE SCALE GENOMIC DNA]</scope>
    <source>
        <strain evidence="2">CCUG 55609</strain>
    </source>
</reference>
<comment type="caution">
    <text evidence="1">The sequence shown here is derived from an EMBL/GenBank/DDBJ whole genome shotgun (WGS) entry which is preliminary data.</text>
</comment>
<organism evidence="1 2">
    <name type="scientific">Mycoplana ramosa</name>
    <name type="common">Mycoplana bullata</name>
    <dbReference type="NCBI Taxonomy" id="40837"/>
    <lineage>
        <taxon>Bacteria</taxon>
        <taxon>Pseudomonadati</taxon>
        <taxon>Pseudomonadota</taxon>
        <taxon>Alphaproteobacteria</taxon>
        <taxon>Hyphomicrobiales</taxon>
        <taxon>Rhizobiaceae</taxon>
        <taxon>Mycoplana</taxon>
    </lineage>
</organism>
<gene>
    <name evidence="1" type="ORF">ACFQ33_06855</name>
</gene>
<dbReference type="InterPro" id="IPR058532">
    <property type="entry name" value="YjbR/MT2646/Rv2570-like"/>
</dbReference>
<accession>A0ABW3YSP6</accession>
<evidence type="ECO:0000313" key="2">
    <source>
        <dbReference type="Proteomes" id="UP001597173"/>
    </source>
</evidence>
<dbReference type="InterPro" id="IPR038056">
    <property type="entry name" value="YjbR-like_sf"/>
</dbReference>
<dbReference type="Pfam" id="PF04237">
    <property type="entry name" value="YjbR"/>
    <property type="match status" value="1"/>
</dbReference>
<proteinExistence type="predicted"/>
<name>A0ABW3YSP6_MYCRA</name>
<keyword evidence="2" id="KW-1185">Reference proteome</keyword>
<dbReference type="SUPFAM" id="SSF142906">
    <property type="entry name" value="YjbR-like"/>
    <property type="match status" value="1"/>
</dbReference>
<dbReference type="RefSeq" id="WP_374835520.1">
    <property type="nucleotide sequence ID" value="NZ_JBHEEW010000001.1"/>
</dbReference>
<dbReference type="Proteomes" id="UP001597173">
    <property type="component" value="Unassembled WGS sequence"/>
</dbReference>
<dbReference type="Gene3D" id="3.90.1150.30">
    <property type="match status" value="1"/>
</dbReference>